<accession>A0A061AMP6</accession>
<protein>
    <submittedName>
        <fullName evidence="2">RHTO0S01e11056g1_1</fullName>
    </submittedName>
</protein>
<evidence type="ECO:0000256" key="1">
    <source>
        <dbReference type="SAM" id="MobiDB-lite"/>
    </source>
</evidence>
<name>A0A061AMP6_RHOTO</name>
<proteinExistence type="predicted"/>
<feature type="compositionally biased region" description="Basic residues" evidence="1">
    <location>
        <begin position="117"/>
        <end position="129"/>
    </location>
</feature>
<organism evidence="2">
    <name type="scientific">Rhodotorula toruloides</name>
    <name type="common">Yeast</name>
    <name type="synonym">Rhodosporidium toruloides</name>
    <dbReference type="NCBI Taxonomy" id="5286"/>
    <lineage>
        <taxon>Eukaryota</taxon>
        <taxon>Fungi</taxon>
        <taxon>Dikarya</taxon>
        <taxon>Basidiomycota</taxon>
        <taxon>Pucciniomycotina</taxon>
        <taxon>Microbotryomycetes</taxon>
        <taxon>Sporidiobolales</taxon>
        <taxon>Sporidiobolaceae</taxon>
        <taxon>Rhodotorula</taxon>
    </lineage>
</organism>
<gene>
    <name evidence="2" type="ORF">RHTO0S_01e11056g</name>
</gene>
<dbReference type="EMBL" id="LK052936">
    <property type="protein sequence ID" value="CDR35961.1"/>
    <property type="molecule type" value="Genomic_DNA"/>
</dbReference>
<sequence length="129" mass="14769">MQPLASGPSLARREEDHSRFSLRPPACLCARLIRASSRSGAGTRRKLSRPRRRPRLPLRARAKRRSRTRRKTAPSTLRSLQPRRAVGPARFPSLLARAISARRLRRAHPKSSVVAARRTRRRPRMSRSL</sequence>
<feature type="region of interest" description="Disordered" evidence="1">
    <location>
        <begin position="103"/>
        <end position="129"/>
    </location>
</feature>
<reference evidence="2" key="1">
    <citation type="journal article" date="2014" name="Genome Announc.">
        <title>Draft genome sequence of Rhodosporidium toruloides CECT1137, an oleaginous yeast of biotechnological interest.</title>
        <authorList>
            <person name="Morin N."/>
            <person name="Calcas X."/>
            <person name="Devillers H."/>
            <person name="Durrens P."/>
            <person name="Sherman D.J."/>
            <person name="Nicaud J.-M."/>
            <person name="Neuveglise C."/>
        </authorList>
    </citation>
    <scope>NUCLEOTIDE SEQUENCE</scope>
    <source>
        <strain evidence="2">CECT1137</strain>
    </source>
</reference>
<dbReference type="AlphaFoldDB" id="A0A061AMP6"/>
<feature type="compositionally biased region" description="Basic residues" evidence="1">
    <location>
        <begin position="43"/>
        <end position="72"/>
    </location>
</feature>
<feature type="region of interest" description="Disordered" evidence="1">
    <location>
        <begin position="34"/>
        <end position="85"/>
    </location>
</feature>
<evidence type="ECO:0000313" key="2">
    <source>
        <dbReference type="EMBL" id="CDR35961.1"/>
    </source>
</evidence>